<reference evidence="2 4" key="2">
    <citation type="journal article" date="2013" name="Nature">
        <title>Insights into bilaterian evolution from three spiralian genomes.</title>
        <authorList>
            <person name="Simakov O."/>
            <person name="Marletaz F."/>
            <person name="Cho S.J."/>
            <person name="Edsinger-Gonzales E."/>
            <person name="Havlak P."/>
            <person name="Hellsten U."/>
            <person name="Kuo D.H."/>
            <person name="Larsson T."/>
            <person name="Lv J."/>
            <person name="Arendt D."/>
            <person name="Savage R."/>
            <person name="Osoegawa K."/>
            <person name="de Jong P."/>
            <person name="Grimwood J."/>
            <person name="Chapman J.A."/>
            <person name="Shapiro H."/>
            <person name="Aerts A."/>
            <person name="Otillar R.P."/>
            <person name="Terry A.Y."/>
            <person name="Boore J.L."/>
            <person name="Grigoriev I.V."/>
            <person name="Lindberg D.R."/>
            <person name="Seaver E.C."/>
            <person name="Weisblat D.A."/>
            <person name="Putnam N.H."/>
            <person name="Rokhsar D.S."/>
        </authorList>
    </citation>
    <scope>NUCLEOTIDE SEQUENCE</scope>
</reference>
<dbReference type="InParanoid" id="T1F6K7"/>
<dbReference type="InterPro" id="IPR036691">
    <property type="entry name" value="Endo/exonu/phosph_ase_sf"/>
</dbReference>
<dbReference type="HOGENOM" id="CLU_400250_0_0_1"/>
<dbReference type="Proteomes" id="UP000015101">
    <property type="component" value="Unassembled WGS sequence"/>
</dbReference>
<evidence type="ECO:0000313" key="3">
    <source>
        <dbReference type="EnsemblMetazoa" id="HelroP173210"/>
    </source>
</evidence>
<reference evidence="3" key="3">
    <citation type="submission" date="2015-06" db="UniProtKB">
        <authorList>
            <consortium name="EnsemblMetazoa"/>
        </authorList>
    </citation>
    <scope>IDENTIFICATION</scope>
</reference>
<dbReference type="eggNOG" id="KOG1075">
    <property type="taxonomic scope" value="Eukaryota"/>
</dbReference>
<gene>
    <name evidence="3" type="primary">20204456</name>
    <name evidence="2" type="ORF">HELRODRAFT_173210</name>
</gene>
<dbReference type="RefSeq" id="XP_009018058.1">
    <property type="nucleotide sequence ID" value="XM_009019810.1"/>
</dbReference>
<protein>
    <recommendedName>
        <fullName evidence="5">Endonuclease/exonuclease/phosphatase domain-containing protein</fullName>
    </recommendedName>
</protein>
<dbReference type="GeneID" id="20204456"/>
<dbReference type="EMBL" id="AMQM01004476">
    <property type="status" value="NOT_ANNOTATED_CDS"/>
    <property type="molecule type" value="Genomic_DNA"/>
</dbReference>
<dbReference type="Gene3D" id="3.60.10.10">
    <property type="entry name" value="Endonuclease/exonuclease/phosphatase"/>
    <property type="match status" value="1"/>
</dbReference>
<dbReference type="EMBL" id="KB096551">
    <property type="protein sequence ID" value="ESO04122.1"/>
    <property type="molecule type" value="Genomic_DNA"/>
</dbReference>
<dbReference type="OrthoDB" id="10030815at2759"/>
<name>T1F6K7_HELRO</name>
<dbReference type="AlphaFoldDB" id="T1F6K7"/>
<feature type="compositionally biased region" description="Low complexity" evidence="1">
    <location>
        <begin position="482"/>
        <end position="505"/>
    </location>
</feature>
<reference evidence="4" key="1">
    <citation type="submission" date="2012-12" db="EMBL/GenBank/DDBJ databases">
        <authorList>
            <person name="Hellsten U."/>
            <person name="Grimwood J."/>
            <person name="Chapman J.A."/>
            <person name="Shapiro H."/>
            <person name="Aerts A."/>
            <person name="Otillar R.P."/>
            <person name="Terry A.Y."/>
            <person name="Boore J.L."/>
            <person name="Simakov O."/>
            <person name="Marletaz F."/>
            <person name="Cho S.-J."/>
            <person name="Edsinger-Gonzales E."/>
            <person name="Havlak P."/>
            <person name="Kuo D.-H."/>
            <person name="Larsson T."/>
            <person name="Lv J."/>
            <person name="Arendt D."/>
            <person name="Savage R."/>
            <person name="Osoegawa K."/>
            <person name="de Jong P."/>
            <person name="Lindberg D.R."/>
            <person name="Seaver E.C."/>
            <person name="Weisblat D.A."/>
            <person name="Putnam N.H."/>
            <person name="Grigoriev I.V."/>
            <person name="Rokhsar D.S."/>
        </authorList>
    </citation>
    <scope>NUCLEOTIDE SEQUENCE</scope>
</reference>
<dbReference type="PANTHER" id="PTHR23227:SF85">
    <property type="entry name" value="CRANIOFACIAL DEVELOPMENT PROTEIN 2"/>
    <property type="match status" value="1"/>
</dbReference>
<dbReference type="CDD" id="cd09076">
    <property type="entry name" value="L1-EN"/>
    <property type="match status" value="1"/>
</dbReference>
<accession>T1F6K7</accession>
<dbReference type="InterPro" id="IPR027124">
    <property type="entry name" value="Swc5/CFDP1/2"/>
</dbReference>
<evidence type="ECO:0008006" key="5">
    <source>
        <dbReference type="Google" id="ProtNLM"/>
    </source>
</evidence>
<feature type="region of interest" description="Disordered" evidence="1">
    <location>
        <begin position="475"/>
        <end position="512"/>
    </location>
</feature>
<sequence length="688" mass="78667">MSTFISNELIFEICKTIVYGLQRPVTTQKTIQNFFQNIQLANKRSPIPWKTLNGQRTAQIKYFKFWIAYWTLQRNVDMLESKELTSVFCRKQDGNQMVSLIGSYKLFWNGQKTAQNGVGIFILESLAQNETDESEDTKSDFWNTLSDAVRKTPSSEIPLICGDLNGHKKENSDFKLPLPCGIPVHGKGFGSKSRQKTTLHHLSCGPVISGAGPNPKKYAHTGSDVARVNKVRAVALGTRSCSVKYATESQKDRLKMGLIVGVWNVRSLWQTGAYALMKKELERFRYDVVGLCEVRWTGGGEMEEGKILWSGTEREHVYGVGMVIGEKARKALLEYNPVNERMAFYDQLEQTLNVLPKKDVKIITGDWNAKIGRDNIGFEEVMGKYGIGNRNNRGERLLEFAKDQKMYITNTKTQNRKKWTLESPDGKTTNMIDLILIEQKWMKFVTQCRAFPTLSFVLLLHQVFLAFEELSEEPLHPIIPGNNRNKSNNAKSNTERNPNNNNNNNTKTVQHRIDNNKFQQIKVTAKLIYKKTQLTHHINNWKEDRAKILKTTINNLKDNINPPNKKDTFNQTISNILDNTYETIKNSIINHLNNELSNYNTIHYKNIDLIDDTKPIEDHIRLCNVKTLSKIVSDNNDEINLKVEKINEMNGLLKNELKLIKEMLNSNSAKLDSLDRPDSKLSATSNLC</sequence>
<dbReference type="PANTHER" id="PTHR23227">
    <property type="entry name" value="BUCENTAUR RELATED"/>
    <property type="match status" value="1"/>
</dbReference>
<evidence type="ECO:0000256" key="1">
    <source>
        <dbReference type="SAM" id="MobiDB-lite"/>
    </source>
</evidence>
<dbReference type="KEGG" id="hro:HELRODRAFT_173210"/>
<proteinExistence type="predicted"/>
<dbReference type="EnsemblMetazoa" id="HelroT173210">
    <property type="protein sequence ID" value="HelroP173210"/>
    <property type="gene ID" value="HelroG173210"/>
</dbReference>
<evidence type="ECO:0000313" key="4">
    <source>
        <dbReference type="Proteomes" id="UP000015101"/>
    </source>
</evidence>
<dbReference type="CTD" id="20204456"/>
<dbReference type="SUPFAM" id="SSF56219">
    <property type="entry name" value="DNase I-like"/>
    <property type="match status" value="1"/>
</dbReference>
<keyword evidence="4" id="KW-1185">Reference proteome</keyword>
<dbReference type="STRING" id="6412.T1F6K7"/>
<organism evidence="3 4">
    <name type="scientific">Helobdella robusta</name>
    <name type="common">Californian leech</name>
    <dbReference type="NCBI Taxonomy" id="6412"/>
    <lineage>
        <taxon>Eukaryota</taxon>
        <taxon>Metazoa</taxon>
        <taxon>Spiralia</taxon>
        <taxon>Lophotrochozoa</taxon>
        <taxon>Annelida</taxon>
        <taxon>Clitellata</taxon>
        <taxon>Hirudinea</taxon>
        <taxon>Rhynchobdellida</taxon>
        <taxon>Glossiphoniidae</taxon>
        <taxon>Helobdella</taxon>
    </lineage>
</organism>
<evidence type="ECO:0000313" key="2">
    <source>
        <dbReference type="EMBL" id="ESO04122.1"/>
    </source>
</evidence>